<name>A0ABW6T871_9ACTN</name>
<dbReference type="InterPro" id="IPR006162">
    <property type="entry name" value="Ppantetheine_attach_site"/>
</dbReference>
<dbReference type="Pfam" id="PF13193">
    <property type="entry name" value="AMP-binding_C"/>
    <property type="match status" value="1"/>
</dbReference>
<dbReference type="SUPFAM" id="SSF56801">
    <property type="entry name" value="Acetyl-CoA synthetase-like"/>
    <property type="match status" value="1"/>
</dbReference>
<dbReference type="Gene3D" id="3.40.50.1820">
    <property type="entry name" value="alpha/beta hydrolase"/>
    <property type="match status" value="1"/>
</dbReference>
<dbReference type="InterPro" id="IPR025110">
    <property type="entry name" value="AMP-bd_C"/>
</dbReference>
<dbReference type="PANTHER" id="PTHR45527:SF1">
    <property type="entry name" value="FATTY ACID SYNTHASE"/>
    <property type="match status" value="1"/>
</dbReference>
<dbReference type="SMART" id="SM00823">
    <property type="entry name" value="PKS_PP"/>
    <property type="match status" value="1"/>
</dbReference>
<dbReference type="Pfam" id="PF00550">
    <property type="entry name" value="PP-binding"/>
    <property type="match status" value="1"/>
</dbReference>
<accession>A0ABW6T871</accession>
<dbReference type="Gene3D" id="3.30.300.30">
    <property type="match status" value="1"/>
</dbReference>
<comment type="caution">
    <text evidence="4">The sequence shown here is derived from an EMBL/GenBank/DDBJ whole genome shotgun (WGS) entry which is preliminary data.</text>
</comment>
<dbReference type="PROSITE" id="PS00012">
    <property type="entry name" value="PHOSPHOPANTETHEINE"/>
    <property type="match status" value="1"/>
</dbReference>
<sequence length="210" mass="22716">MPGPGGSRRYRTGDRARFRLDGTLEILGRLDRQVKVRGYRIEPGEVESVLLTHPSVRQATVTVRDDRLVAYVVQDPAPLHDHLAAELPPHLMPSAIVSLDRIPLTPGGKVDLAALPAPGQPLGTAYEPPESAAEELVCLVWSEVLGLERVGVLDDFFQLGGHSLLATRTTARIAAATDLEVPLKLAFTHPTPRLLAAALEHLAEEADERG</sequence>
<reference evidence="4 5" key="1">
    <citation type="submission" date="2024-10" db="EMBL/GenBank/DDBJ databases">
        <title>The Natural Products Discovery Center: Release of the First 8490 Sequenced Strains for Exploring Actinobacteria Biosynthetic Diversity.</title>
        <authorList>
            <person name="Kalkreuter E."/>
            <person name="Kautsar S.A."/>
            <person name="Yang D."/>
            <person name="Bader C.D."/>
            <person name="Teijaro C.N."/>
            <person name="Fluegel L."/>
            <person name="Davis C.M."/>
            <person name="Simpson J.R."/>
            <person name="Lauterbach L."/>
            <person name="Steele A.D."/>
            <person name="Gui C."/>
            <person name="Meng S."/>
            <person name="Li G."/>
            <person name="Viehrig K."/>
            <person name="Ye F."/>
            <person name="Su P."/>
            <person name="Kiefer A.F."/>
            <person name="Nichols A."/>
            <person name="Cepeda A.J."/>
            <person name="Yan W."/>
            <person name="Fan B."/>
            <person name="Jiang Y."/>
            <person name="Adhikari A."/>
            <person name="Zheng C.-J."/>
            <person name="Schuster L."/>
            <person name="Cowan T.M."/>
            <person name="Smanski M.J."/>
            <person name="Chevrette M.G."/>
            <person name="De Carvalho L.P.S."/>
            <person name="Shen B."/>
        </authorList>
    </citation>
    <scope>NUCLEOTIDE SEQUENCE [LARGE SCALE GENOMIC DNA]</scope>
    <source>
        <strain evidence="4 5">NPDC002173</strain>
    </source>
</reference>
<organism evidence="4 5">
    <name type="scientific">Microtetraspora malaysiensis</name>
    <dbReference type="NCBI Taxonomy" id="161358"/>
    <lineage>
        <taxon>Bacteria</taxon>
        <taxon>Bacillati</taxon>
        <taxon>Actinomycetota</taxon>
        <taxon>Actinomycetes</taxon>
        <taxon>Streptosporangiales</taxon>
        <taxon>Streptosporangiaceae</taxon>
        <taxon>Microtetraspora</taxon>
    </lineage>
</organism>
<dbReference type="Gene3D" id="3.40.50.12780">
    <property type="entry name" value="N-terminal domain of ligase-like"/>
    <property type="match status" value="1"/>
</dbReference>
<dbReference type="Proteomes" id="UP001602013">
    <property type="component" value="Unassembled WGS sequence"/>
</dbReference>
<evidence type="ECO:0000313" key="5">
    <source>
        <dbReference type="Proteomes" id="UP001602013"/>
    </source>
</evidence>
<dbReference type="PROSITE" id="PS50075">
    <property type="entry name" value="CARRIER"/>
    <property type="match status" value="1"/>
</dbReference>
<keyword evidence="1" id="KW-0596">Phosphopantetheine</keyword>
<dbReference type="InterPro" id="IPR009081">
    <property type="entry name" value="PP-bd_ACP"/>
</dbReference>
<dbReference type="PANTHER" id="PTHR45527">
    <property type="entry name" value="NONRIBOSOMAL PEPTIDE SYNTHETASE"/>
    <property type="match status" value="1"/>
</dbReference>
<dbReference type="EMBL" id="JBIASD010000062">
    <property type="protein sequence ID" value="MFF3672030.1"/>
    <property type="molecule type" value="Genomic_DNA"/>
</dbReference>
<evidence type="ECO:0000256" key="2">
    <source>
        <dbReference type="ARBA" id="ARBA00022553"/>
    </source>
</evidence>
<dbReference type="InterPro" id="IPR029058">
    <property type="entry name" value="AB_hydrolase_fold"/>
</dbReference>
<dbReference type="SUPFAM" id="SSF47336">
    <property type="entry name" value="ACP-like"/>
    <property type="match status" value="1"/>
</dbReference>
<dbReference type="InterPro" id="IPR045851">
    <property type="entry name" value="AMP-bd_C_sf"/>
</dbReference>
<dbReference type="InterPro" id="IPR042099">
    <property type="entry name" value="ANL_N_sf"/>
</dbReference>
<keyword evidence="5" id="KW-1185">Reference proteome</keyword>
<gene>
    <name evidence="4" type="ORF">ACFYXI_41275</name>
</gene>
<feature type="domain" description="Carrier" evidence="3">
    <location>
        <begin position="128"/>
        <end position="203"/>
    </location>
</feature>
<evidence type="ECO:0000256" key="1">
    <source>
        <dbReference type="ARBA" id="ARBA00022450"/>
    </source>
</evidence>
<evidence type="ECO:0000313" key="4">
    <source>
        <dbReference type="EMBL" id="MFF3672030.1"/>
    </source>
</evidence>
<dbReference type="InterPro" id="IPR036736">
    <property type="entry name" value="ACP-like_sf"/>
</dbReference>
<protein>
    <submittedName>
        <fullName evidence="4">Phosphopantetheine-binding protein</fullName>
    </submittedName>
</protein>
<dbReference type="RefSeq" id="WP_387418194.1">
    <property type="nucleotide sequence ID" value="NZ_JBIASD010000062.1"/>
</dbReference>
<evidence type="ECO:0000259" key="3">
    <source>
        <dbReference type="PROSITE" id="PS50075"/>
    </source>
</evidence>
<keyword evidence="2" id="KW-0597">Phosphoprotein</keyword>
<dbReference type="InterPro" id="IPR020806">
    <property type="entry name" value="PKS_PP-bd"/>
</dbReference>
<proteinExistence type="predicted"/>